<dbReference type="OrthoDB" id="9800824at2"/>
<dbReference type="eggNOG" id="COG1981">
    <property type="taxonomic scope" value="Bacteria"/>
</dbReference>
<feature type="transmembrane region" description="Helical" evidence="14">
    <location>
        <begin position="154"/>
        <end position="172"/>
    </location>
</feature>
<dbReference type="GO" id="GO:0005886">
    <property type="term" value="C:plasma membrane"/>
    <property type="evidence" value="ECO:0007669"/>
    <property type="project" value="UniProtKB-SubCell"/>
</dbReference>
<comment type="similarity">
    <text evidence="3 14">Belongs to the HemJ family.</text>
</comment>
<evidence type="ECO:0000256" key="13">
    <source>
        <dbReference type="ARBA" id="ARBA00048390"/>
    </source>
</evidence>
<keyword evidence="11 14" id="KW-0408">Iron</keyword>
<comment type="pathway">
    <text evidence="2 14">Porphyrin-containing compound metabolism; protoporphyrin-IX biosynthesis; protoporphyrin-IX from protoporphyrinogen-IX: step 1/1.</text>
</comment>
<dbReference type="NCBIfam" id="TIGR00701">
    <property type="entry name" value="protoporphyrinogen oxidase HemJ"/>
    <property type="match status" value="1"/>
</dbReference>
<dbReference type="EC" id="1.3.99.-" evidence="14"/>
<proteinExistence type="inferred from homology"/>
<dbReference type="InterPro" id="IPR005265">
    <property type="entry name" value="HemJ-like"/>
</dbReference>
<keyword evidence="7 14" id="KW-0812">Transmembrane</keyword>
<feature type="binding site" description="axial binding residue" evidence="14">
    <location>
        <position position="91"/>
    </location>
    <ligand>
        <name>heme</name>
        <dbReference type="ChEBI" id="CHEBI:30413"/>
    </ligand>
    <ligandPart>
        <name>Fe</name>
        <dbReference type="ChEBI" id="CHEBI:18248"/>
    </ligandPart>
</feature>
<accession>B8HTV0</accession>
<evidence type="ECO:0000256" key="2">
    <source>
        <dbReference type="ARBA" id="ARBA00005073"/>
    </source>
</evidence>
<dbReference type="HOGENOM" id="CLU_125006_0_0_3"/>
<feature type="transmembrane region" description="Helical" evidence="14">
    <location>
        <begin position="89"/>
        <end position="109"/>
    </location>
</feature>
<evidence type="ECO:0000256" key="14">
    <source>
        <dbReference type="HAMAP-Rule" id="MF_02239"/>
    </source>
</evidence>
<dbReference type="Pfam" id="PF03653">
    <property type="entry name" value="UPF0093"/>
    <property type="match status" value="1"/>
</dbReference>
<dbReference type="UniPathway" id="UPA00251">
    <property type="reaction ID" value="UER00324"/>
</dbReference>
<dbReference type="STRING" id="395961.Cyan7425_0478"/>
<comment type="function">
    <text evidence="14">Catalyzes the oxidation of protoporphyrinogen IX to protoporphyrin IX.</text>
</comment>
<keyword evidence="5 14" id="KW-1003">Cell membrane</keyword>
<evidence type="ECO:0000256" key="7">
    <source>
        <dbReference type="ARBA" id="ARBA00022692"/>
    </source>
</evidence>
<evidence type="ECO:0000256" key="8">
    <source>
        <dbReference type="ARBA" id="ARBA00022723"/>
    </source>
</evidence>
<dbReference type="KEGG" id="cyn:Cyan7425_0478"/>
<evidence type="ECO:0000256" key="4">
    <source>
        <dbReference type="ARBA" id="ARBA00017504"/>
    </source>
</evidence>
<evidence type="ECO:0000256" key="5">
    <source>
        <dbReference type="ARBA" id="ARBA00022475"/>
    </source>
</evidence>
<dbReference type="EMBL" id="CP001344">
    <property type="protein sequence ID" value="ACL42870.1"/>
    <property type="molecule type" value="Genomic_DNA"/>
</dbReference>
<feature type="transmembrane region" description="Helical" evidence="14">
    <location>
        <begin position="6"/>
        <end position="24"/>
    </location>
</feature>
<organism evidence="15">
    <name type="scientific">Cyanothece sp. (strain PCC 7425 / ATCC 29141)</name>
    <dbReference type="NCBI Taxonomy" id="395961"/>
    <lineage>
        <taxon>Bacteria</taxon>
        <taxon>Bacillati</taxon>
        <taxon>Cyanobacteriota</taxon>
        <taxon>Cyanophyceae</taxon>
        <taxon>Gomontiellales</taxon>
        <taxon>Cyanothecaceae</taxon>
        <taxon>Cyanothece</taxon>
    </lineage>
</organism>
<feature type="binding site" description="axial binding residue" evidence="14">
    <location>
        <position position="10"/>
    </location>
    <ligand>
        <name>heme</name>
        <dbReference type="ChEBI" id="CHEBI:30413"/>
    </ligand>
    <ligandPart>
        <name>Fe</name>
        <dbReference type="ChEBI" id="CHEBI:18248"/>
    </ligandPart>
</feature>
<evidence type="ECO:0000313" key="15">
    <source>
        <dbReference type="EMBL" id="ACL42870.1"/>
    </source>
</evidence>
<sequence>MAYLWFKSFHIIGFVAWFAGLFYLPRLFVYHIEAEERPEAVRAVLKEEFSLMEKRLYKLIMNPAMIFTILMAIGLVWTEPEVLKQPWLHVKLVFVLLLVGFHHYCGSVMKKLAAGTCTITAIRMRQLNEVPTILLGLVVLLAIFKSNLPTSATAWGTIAAVVAFAVIIQLYARKRRLQKEQEQLSQQSGELSTSG</sequence>
<comment type="catalytic activity">
    <reaction evidence="13 14">
        <text>protoporphyrinogen IX + 3 A = protoporphyrin IX + 3 AH2</text>
        <dbReference type="Rhea" id="RHEA:62000"/>
        <dbReference type="ChEBI" id="CHEBI:13193"/>
        <dbReference type="ChEBI" id="CHEBI:17499"/>
        <dbReference type="ChEBI" id="CHEBI:57306"/>
        <dbReference type="ChEBI" id="CHEBI:57307"/>
    </reaction>
</comment>
<dbReference type="AlphaFoldDB" id="B8HTV0"/>
<dbReference type="GO" id="GO:0006782">
    <property type="term" value="P:protoporphyrinogen IX biosynthetic process"/>
    <property type="evidence" value="ECO:0007669"/>
    <property type="project" value="UniProtKB-UniRule"/>
</dbReference>
<evidence type="ECO:0000256" key="12">
    <source>
        <dbReference type="ARBA" id="ARBA00023136"/>
    </source>
</evidence>
<dbReference type="GO" id="GO:0070818">
    <property type="term" value="F:protoporphyrinogen oxidase activity"/>
    <property type="evidence" value="ECO:0007669"/>
    <property type="project" value="UniProtKB-UniRule"/>
</dbReference>
<evidence type="ECO:0000256" key="9">
    <source>
        <dbReference type="ARBA" id="ARBA00022989"/>
    </source>
</evidence>
<feature type="transmembrane region" description="Helical" evidence="14">
    <location>
        <begin position="130"/>
        <end position="148"/>
    </location>
</feature>
<dbReference type="GO" id="GO:0046872">
    <property type="term" value="F:metal ion binding"/>
    <property type="evidence" value="ECO:0007669"/>
    <property type="project" value="UniProtKB-KW"/>
</dbReference>
<comment type="subcellular location">
    <subcellularLocation>
        <location evidence="1 14">Cell membrane</location>
        <topology evidence="1 14">Multi-pass membrane protein</topology>
    </subcellularLocation>
</comment>
<dbReference type="PANTHER" id="PTHR40255:SF1">
    <property type="entry name" value="PROTOPORPHYRINOGEN IX OXIDASE"/>
    <property type="match status" value="1"/>
</dbReference>
<keyword evidence="10 14" id="KW-0560">Oxidoreductase</keyword>
<evidence type="ECO:0000256" key="11">
    <source>
        <dbReference type="ARBA" id="ARBA00023004"/>
    </source>
</evidence>
<gene>
    <name evidence="15" type="ordered locus">Cyan7425_0478</name>
</gene>
<keyword evidence="12 14" id="KW-0472">Membrane</keyword>
<comment type="cofactor">
    <cofactor evidence="14">
        <name>heme b</name>
        <dbReference type="ChEBI" id="CHEBI:60344"/>
    </cofactor>
    <text evidence="14">Binds 1 heme b (iron(II)-protoporphyrin IX) group per subunit.</text>
</comment>
<protein>
    <recommendedName>
        <fullName evidence="4 14">Protoporphyrinogen IX oxidase</fullName>
        <shortName evidence="14">PPO</shortName>
        <ecNumber evidence="14">1.3.99.-</ecNumber>
    </recommendedName>
</protein>
<evidence type="ECO:0000256" key="3">
    <source>
        <dbReference type="ARBA" id="ARBA00006501"/>
    </source>
</evidence>
<dbReference type="PANTHER" id="PTHR40255">
    <property type="entry name" value="UPF0093 MEMBRANE PROTEIN SLR1790"/>
    <property type="match status" value="1"/>
</dbReference>
<evidence type="ECO:0000256" key="10">
    <source>
        <dbReference type="ARBA" id="ARBA00023002"/>
    </source>
</evidence>
<name>B8HTV0_CYAP4</name>
<reference evidence="15" key="1">
    <citation type="submission" date="2009-01" db="EMBL/GenBank/DDBJ databases">
        <title>Complete sequence of chromosome Cyanothece sp. PCC 7425.</title>
        <authorList>
            <consortium name="US DOE Joint Genome Institute"/>
            <person name="Lucas S."/>
            <person name="Copeland A."/>
            <person name="Lapidus A."/>
            <person name="Glavina del Rio T."/>
            <person name="Dalin E."/>
            <person name="Tice H."/>
            <person name="Bruce D."/>
            <person name="Goodwin L."/>
            <person name="Pitluck S."/>
            <person name="Sims D."/>
            <person name="Meineke L."/>
            <person name="Brettin T."/>
            <person name="Detter J.C."/>
            <person name="Han C."/>
            <person name="Larimer F."/>
            <person name="Land M."/>
            <person name="Hauser L."/>
            <person name="Kyrpides N."/>
            <person name="Ovchinnikova G."/>
            <person name="Liberton M."/>
            <person name="Stoeckel J."/>
            <person name="Banerjee A."/>
            <person name="Singh A."/>
            <person name="Page L."/>
            <person name="Sato H."/>
            <person name="Zhao L."/>
            <person name="Sherman L."/>
            <person name="Pakrasi H."/>
            <person name="Richardson P."/>
        </authorList>
    </citation>
    <scope>NUCLEOTIDE SEQUENCE</scope>
    <source>
        <strain evidence="15">PCC 7425</strain>
    </source>
</reference>
<keyword evidence="9 14" id="KW-1133">Transmembrane helix</keyword>
<evidence type="ECO:0000256" key="6">
    <source>
        <dbReference type="ARBA" id="ARBA00022617"/>
    </source>
</evidence>
<comment type="subunit">
    <text evidence="14">Homodimer.</text>
</comment>
<keyword evidence="8 14" id="KW-0479">Metal-binding</keyword>
<keyword evidence="6 14" id="KW-0349">Heme</keyword>
<dbReference type="HAMAP" id="MF_02239">
    <property type="entry name" value="HemJ"/>
    <property type="match status" value="1"/>
</dbReference>
<feature type="transmembrane region" description="Helical" evidence="14">
    <location>
        <begin position="56"/>
        <end position="77"/>
    </location>
</feature>
<evidence type="ECO:0000256" key="1">
    <source>
        <dbReference type="ARBA" id="ARBA00004651"/>
    </source>
</evidence>